<dbReference type="InterPro" id="IPR011990">
    <property type="entry name" value="TPR-like_helical_dom_sf"/>
</dbReference>
<feature type="domain" description="CHAT" evidence="3">
    <location>
        <begin position="602"/>
        <end position="859"/>
    </location>
</feature>
<protein>
    <submittedName>
        <fullName evidence="4">CHAT domain-containing protein</fullName>
    </submittedName>
</protein>
<dbReference type="AlphaFoldDB" id="A0A1N5VEW9"/>
<dbReference type="STRING" id="709881.SAMN04489832_1572"/>
<dbReference type="Proteomes" id="UP000185124">
    <property type="component" value="Unassembled WGS sequence"/>
</dbReference>
<keyword evidence="5" id="KW-1185">Reference proteome</keyword>
<feature type="region of interest" description="Disordered" evidence="1">
    <location>
        <begin position="527"/>
        <end position="557"/>
    </location>
</feature>
<name>A0A1N5VEW9_9ACTN</name>
<sequence length="880" mass="95195">MMGFRDPRSARTKARIPAWGTVLAAGLLGYSLSLVVRAGRWPALAVLIVALVIGVTVLVALWDGIRRLVDVFVMLRQDPEAGSLYGRVHRAETIAQQGDVAAAVEILDDVAATRAMTRAPLLVAAFAMVRGAIAEAQGDLERAEHEMQIAVAVHGQSWDRAAHSEALEKLGKIQLIRGSNADAYRTLTEAVRVGGGRMYRLSRVRTELFLTVIALNDDDGARMVRHMMTARELAIRWRCHAQHGIACDMLARWALHEGRTDDATRFVTEATDAYRRGNATLPNRLRHFVALAKVAEAHGDRHEALRWYLRTMHDVADLRAGWGWRNAQAYFVDIYSEDEVSAFECAYALHLRGDVAAIDGFATLLDLGNRTALRQMLRGELLVDEPDDLGETSLQGIVEVLAAIATREGSVSEALTLGMQEESPQAATVAAAGRQDVAASHERLEGLVSLRFRRSMEGRTAASTTDAGFWAVRWQTHVLQTRLLIDGDTMHVAGLWTAPDGARRPFLHPVDSQQARLIGEVAGLADLSVGPDPEAEPRRDPGSDEESLSAVGAAEGVRAEAPGWRKTPRFHHLRNGDSVAWTDLAGLLLPAGLVTLLAQQDPGGEVPKLLLIPDSILWRVPWAAVKVEPGHAEGYLADRAVLAMLPSLSLVEDPPEPATAPTAPPGAPVRALAYLAGVHREGLAIERAALDAAYGADIEYAIQPTTFLNALDPASAPLALAVVSVHGNSRPGLAHALKLDRHTVLSAARMLTLRFPQLLMINACLSAELDERHGTDPLGIPTAALCRGAETVIGGIFPLPDGPTANPVYSHPTAGILAILYRLLADGVPASSALRAAQRRWRRERGPVPPWLWAGLISITTQFTDVYQSTSDEQEQRSVA</sequence>
<dbReference type="InterPro" id="IPR024983">
    <property type="entry name" value="CHAT_dom"/>
</dbReference>
<dbReference type="Gene3D" id="1.25.40.10">
    <property type="entry name" value="Tetratricopeptide repeat domain"/>
    <property type="match status" value="1"/>
</dbReference>
<feature type="transmembrane region" description="Helical" evidence="2">
    <location>
        <begin position="43"/>
        <end position="62"/>
    </location>
</feature>
<keyword evidence="2" id="KW-1133">Transmembrane helix</keyword>
<gene>
    <name evidence="4" type="ORF">SAMN04489832_1572</name>
</gene>
<evidence type="ECO:0000259" key="3">
    <source>
        <dbReference type="Pfam" id="PF12770"/>
    </source>
</evidence>
<dbReference type="Pfam" id="PF12770">
    <property type="entry name" value="CHAT"/>
    <property type="match status" value="1"/>
</dbReference>
<organism evidence="4 5">
    <name type="scientific">Micromonospora cremea</name>
    <dbReference type="NCBI Taxonomy" id="709881"/>
    <lineage>
        <taxon>Bacteria</taxon>
        <taxon>Bacillati</taxon>
        <taxon>Actinomycetota</taxon>
        <taxon>Actinomycetes</taxon>
        <taxon>Micromonosporales</taxon>
        <taxon>Micromonosporaceae</taxon>
        <taxon>Micromonospora</taxon>
    </lineage>
</organism>
<evidence type="ECO:0000256" key="2">
    <source>
        <dbReference type="SAM" id="Phobius"/>
    </source>
</evidence>
<dbReference type="EMBL" id="FSQT01000001">
    <property type="protein sequence ID" value="SIM71286.1"/>
    <property type="molecule type" value="Genomic_DNA"/>
</dbReference>
<evidence type="ECO:0000313" key="4">
    <source>
        <dbReference type="EMBL" id="SIM71286.1"/>
    </source>
</evidence>
<accession>A0A1N5VEW9</accession>
<evidence type="ECO:0000256" key="1">
    <source>
        <dbReference type="SAM" id="MobiDB-lite"/>
    </source>
</evidence>
<dbReference type="SUPFAM" id="SSF48452">
    <property type="entry name" value="TPR-like"/>
    <property type="match status" value="1"/>
</dbReference>
<keyword evidence="2" id="KW-0472">Membrane</keyword>
<proteinExistence type="predicted"/>
<keyword evidence="2" id="KW-0812">Transmembrane</keyword>
<evidence type="ECO:0000313" key="5">
    <source>
        <dbReference type="Proteomes" id="UP000185124"/>
    </source>
</evidence>
<reference evidence="5" key="1">
    <citation type="submission" date="2016-12" db="EMBL/GenBank/DDBJ databases">
        <authorList>
            <person name="Varghese N."/>
            <person name="Submissions S."/>
        </authorList>
    </citation>
    <scope>NUCLEOTIDE SEQUENCE [LARGE SCALE GENOMIC DNA]</scope>
    <source>
        <strain evidence="5">DSM 45599</strain>
    </source>
</reference>